<dbReference type="Pfam" id="PF00486">
    <property type="entry name" value="Trans_reg_C"/>
    <property type="match status" value="1"/>
</dbReference>
<dbReference type="PANTHER" id="PTHR35807:SF1">
    <property type="entry name" value="TRANSCRIPTIONAL REGULATOR REDD"/>
    <property type="match status" value="1"/>
</dbReference>
<comment type="similarity">
    <text evidence="1">Belongs to the AfsR/DnrI/RedD regulatory family.</text>
</comment>
<dbReference type="GO" id="GO:0000160">
    <property type="term" value="P:phosphorelay signal transduction system"/>
    <property type="evidence" value="ECO:0007669"/>
    <property type="project" value="InterPro"/>
</dbReference>
<keyword evidence="4" id="KW-0804">Transcription</keyword>
<dbReference type="PROSITE" id="PS51755">
    <property type="entry name" value="OMPR_PHOB"/>
    <property type="match status" value="1"/>
</dbReference>
<feature type="domain" description="OmpR/PhoB-type" evidence="6">
    <location>
        <begin position="1"/>
        <end position="94"/>
    </location>
</feature>
<sequence length="265" mass="29184">MRFEVLGPLRLADRNRVTVVGPPRVQAVLAVLLIRAGELVTRDQLIAEIWADDPPRRATAALQVYVSQLRKILAAAGFPAGTVVTHQAGYVLHKGAHECDADIVLRLAANGRVLSRHRRYPEAIGALEGALSLWHGPVLGGLRAGHLVDGFVTRLEETRMACLETLIDCRLASGLHRELVGPLHSIVAEHPTRETFHRQLMIALYRSDRQADALNVYHLARKTLDDQLGVRPGRMLQRVQQAILRADDELLATCHAGGSEWTESA</sequence>
<evidence type="ECO:0000256" key="4">
    <source>
        <dbReference type="ARBA" id="ARBA00023163"/>
    </source>
</evidence>
<dbReference type="InterPro" id="IPR011990">
    <property type="entry name" value="TPR-like_helical_dom_sf"/>
</dbReference>
<dbReference type="SMART" id="SM00862">
    <property type="entry name" value="Trans_reg_C"/>
    <property type="match status" value="1"/>
</dbReference>
<dbReference type="EMBL" id="NMUL01000010">
    <property type="protein sequence ID" value="OXM68447.1"/>
    <property type="molecule type" value="Genomic_DNA"/>
</dbReference>
<evidence type="ECO:0000256" key="2">
    <source>
        <dbReference type="ARBA" id="ARBA00023015"/>
    </source>
</evidence>
<dbReference type="Pfam" id="PF03704">
    <property type="entry name" value="BTAD"/>
    <property type="match status" value="1"/>
</dbReference>
<protein>
    <recommendedName>
        <fullName evidence="6">OmpR/PhoB-type domain-containing protein</fullName>
    </recommendedName>
</protein>
<evidence type="ECO:0000313" key="7">
    <source>
        <dbReference type="EMBL" id="OXM68447.1"/>
    </source>
</evidence>
<dbReference type="Gene3D" id="1.10.10.10">
    <property type="entry name" value="Winged helix-like DNA-binding domain superfamily/Winged helix DNA-binding domain"/>
    <property type="match status" value="1"/>
</dbReference>
<feature type="DNA-binding region" description="OmpR/PhoB-type" evidence="5">
    <location>
        <begin position="1"/>
        <end position="94"/>
    </location>
</feature>
<dbReference type="GO" id="GO:0006355">
    <property type="term" value="P:regulation of DNA-templated transcription"/>
    <property type="evidence" value="ECO:0007669"/>
    <property type="project" value="InterPro"/>
</dbReference>
<dbReference type="OrthoDB" id="3817100at2"/>
<gene>
    <name evidence="7" type="ORF">CF165_13125</name>
</gene>
<reference evidence="8" key="1">
    <citation type="submission" date="2017-07" db="EMBL/GenBank/DDBJ databases">
        <title>Comparative genome mining reveals phylogenetic distribution patterns of secondary metabolites in Amycolatopsis.</title>
        <authorList>
            <person name="Adamek M."/>
            <person name="Alanjary M."/>
            <person name="Sales-Ortells H."/>
            <person name="Goodfellow M."/>
            <person name="Bull A.T."/>
            <person name="Kalinowski J."/>
            <person name="Ziemert N."/>
        </authorList>
    </citation>
    <scope>NUCLEOTIDE SEQUENCE [LARGE SCALE GENOMIC DNA]</scope>
    <source>
        <strain evidence="8">H5</strain>
    </source>
</reference>
<dbReference type="InterPro" id="IPR036388">
    <property type="entry name" value="WH-like_DNA-bd_sf"/>
</dbReference>
<organism evidence="7 8">
    <name type="scientific">Amycolatopsis vastitatis</name>
    <dbReference type="NCBI Taxonomy" id="1905142"/>
    <lineage>
        <taxon>Bacteria</taxon>
        <taxon>Bacillati</taxon>
        <taxon>Actinomycetota</taxon>
        <taxon>Actinomycetes</taxon>
        <taxon>Pseudonocardiales</taxon>
        <taxon>Pseudonocardiaceae</taxon>
        <taxon>Amycolatopsis</taxon>
    </lineage>
</organism>
<evidence type="ECO:0000256" key="3">
    <source>
        <dbReference type="ARBA" id="ARBA00023125"/>
    </source>
</evidence>
<dbReference type="AlphaFoldDB" id="A0A229TB11"/>
<dbReference type="RefSeq" id="WP_093947769.1">
    <property type="nucleotide sequence ID" value="NZ_NMUL01000010.1"/>
</dbReference>
<dbReference type="InterPro" id="IPR016032">
    <property type="entry name" value="Sig_transdc_resp-reg_C-effctor"/>
</dbReference>
<keyword evidence="3 5" id="KW-0238">DNA-binding</keyword>
<evidence type="ECO:0000313" key="8">
    <source>
        <dbReference type="Proteomes" id="UP000215199"/>
    </source>
</evidence>
<keyword evidence="8" id="KW-1185">Reference proteome</keyword>
<comment type="caution">
    <text evidence="7">The sequence shown here is derived from an EMBL/GenBank/DDBJ whole genome shotgun (WGS) entry which is preliminary data.</text>
</comment>
<keyword evidence="2" id="KW-0805">Transcription regulation</keyword>
<dbReference type="InterPro" id="IPR005158">
    <property type="entry name" value="BTAD"/>
</dbReference>
<evidence type="ECO:0000256" key="1">
    <source>
        <dbReference type="ARBA" id="ARBA00005820"/>
    </source>
</evidence>
<dbReference type="SUPFAM" id="SSF46894">
    <property type="entry name" value="C-terminal effector domain of the bipartite response regulators"/>
    <property type="match status" value="1"/>
</dbReference>
<dbReference type="InterPro" id="IPR051677">
    <property type="entry name" value="AfsR-DnrI-RedD_regulator"/>
</dbReference>
<accession>A0A229TB11</accession>
<dbReference type="Proteomes" id="UP000215199">
    <property type="component" value="Unassembled WGS sequence"/>
</dbReference>
<dbReference type="GO" id="GO:0003677">
    <property type="term" value="F:DNA binding"/>
    <property type="evidence" value="ECO:0007669"/>
    <property type="project" value="UniProtKB-UniRule"/>
</dbReference>
<dbReference type="Gene3D" id="1.25.40.10">
    <property type="entry name" value="Tetratricopeptide repeat domain"/>
    <property type="match status" value="1"/>
</dbReference>
<dbReference type="SMART" id="SM01043">
    <property type="entry name" value="BTAD"/>
    <property type="match status" value="1"/>
</dbReference>
<dbReference type="CDD" id="cd15831">
    <property type="entry name" value="BTAD"/>
    <property type="match status" value="1"/>
</dbReference>
<dbReference type="InterPro" id="IPR001867">
    <property type="entry name" value="OmpR/PhoB-type_DNA-bd"/>
</dbReference>
<dbReference type="SUPFAM" id="SSF48452">
    <property type="entry name" value="TPR-like"/>
    <property type="match status" value="1"/>
</dbReference>
<evidence type="ECO:0000259" key="6">
    <source>
        <dbReference type="PROSITE" id="PS51755"/>
    </source>
</evidence>
<evidence type="ECO:0000256" key="5">
    <source>
        <dbReference type="PROSITE-ProRule" id="PRU01091"/>
    </source>
</evidence>
<proteinExistence type="inferred from homology"/>
<dbReference type="PANTHER" id="PTHR35807">
    <property type="entry name" value="TRANSCRIPTIONAL REGULATOR REDD-RELATED"/>
    <property type="match status" value="1"/>
</dbReference>
<name>A0A229TB11_9PSEU</name>